<dbReference type="Proteomes" id="UP000034050">
    <property type="component" value="Unassembled WGS sequence"/>
</dbReference>
<evidence type="ECO:0000256" key="2">
    <source>
        <dbReference type="SAM" id="Phobius"/>
    </source>
</evidence>
<evidence type="ECO:0000313" key="5">
    <source>
        <dbReference type="Proteomes" id="UP000034050"/>
    </source>
</evidence>
<feature type="compositionally biased region" description="Pro residues" evidence="1">
    <location>
        <begin position="163"/>
        <end position="199"/>
    </location>
</feature>
<protein>
    <recommendedName>
        <fullName evidence="3">LTD domain-containing protein</fullName>
    </recommendedName>
</protein>
<dbReference type="AlphaFoldDB" id="A0A0G1FKG1"/>
<keyword evidence="2" id="KW-1133">Transmembrane helix</keyword>
<evidence type="ECO:0000259" key="3">
    <source>
        <dbReference type="PROSITE" id="PS51841"/>
    </source>
</evidence>
<dbReference type="InterPro" id="IPR036415">
    <property type="entry name" value="Lamin_tail_dom_sf"/>
</dbReference>
<feature type="compositionally biased region" description="Polar residues" evidence="1">
    <location>
        <begin position="145"/>
        <end position="155"/>
    </location>
</feature>
<accession>A0A0G1FKG1</accession>
<evidence type="ECO:0000256" key="1">
    <source>
        <dbReference type="SAM" id="MobiDB-lite"/>
    </source>
</evidence>
<dbReference type="STRING" id="1618446.UV61_C0002G0099"/>
<dbReference type="PATRIC" id="fig|1618446.3.peg.222"/>
<gene>
    <name evidence="4" type="ORF">UV61_C0002G0099</name>
</gene>
<comment type="caution">
    <text evidence="4">The sequence shown here is derived from an EMBL/GenBank/DDBJ whole genome shotgun (WGS) entry which is preliminary data.</text>
</comment>
<reference evidence="4 5" key="1">
    <citation type="journal article" date="2015" name="Nature">
        <title>rRNA introns, odd ribosomes, and small enigmatic genomes across a large radiation of phyla.</title>
        <authorList>
            <person name="Brown C.T."/>
            <person name="Hug L.A."/>
            <person name="Thomas B.C."/>
            <person name="Sharon I."/>
            <person name="Castelle C.J."/>
            <person name="Singh A."/>
            <person name="Wilkins M.J."/>
            <person name="Williams K.H."/>
            <person name="Banfield J.F."/>
        </authorList>
    </citation>
    <scope>NUCLEOTIDE SEQUENCE [LARGE SCALE GENOMIC DNA]</scope>
</reference>
<keyword evidence="2" id="KW-0812">Transmembrane</keyword>
<proteinExistence type="predicted"/>
<evidence type="ECO:0000313" key="4">
    <source>
        <dbReference type="EMBL" id="KKS87378.1"/>
    </source>
</evidence>
<sequence length="286" mass="30675">MTLSEVNFIPVRQIITNLFLLVLFLFLASFIHAQVKINEFLPAPSTGNPEWVEFYNSETDSIDLSNYYFDDDTNFSSDSGSSGKIALSGLLTSQATCYWELSTYLNNNGDTPTLFDLNGTVVDSYPYTNTATDKSFARIPDGETWQENQTPTKSPTRCLDLVPPTPTPTPDPTPTATPAPEATPTPTPTPIASPQPTPTPLVKSPTPRPTIRPSLISSPTLTPEVLGETTVSAETETLAVVPPSPQTETDTGSGLPLGWILVGLGITISAGGGGLAFWLTQKQKLV</sequence>
<feature type="domain" description="LTD" evidence="3">
    <location>
        <begin position="29"/>
        <end position="129"/>
    </location>
</feature>
<dbReference type="InterPro" id="IPR001322">
    <property type="entry name" value="Lamin_tail_dom"/>
</dbReference>
<dbReference type="EMBL" id="LCFD01000002">
    <property type="protein sequence ID" value="KKS87378.1"/>
    <property type="molecule type" value="Genomic_DNA"/>
</dbReference>
<feature type="region of interest" description="Disordered" evidence="1">
    <location>
        <begin position="138"/>
        <end position="221"/>
    </location>
</feature>
<name>A0A0G1FKG1_9BACT</name>
<feature type="transmembrane region" description="Helical" evidence="2">
    <location>
        <begin position="257"/>
        <end position="279"/>
    </location>
</feature>
<dbReference type="SUPFAM" id="SSF74853">
    <property type="entry name" value="Lamin A/C globular tail domain"/>
    <property type="match status" value="1"/>
</dbReference>
<keyword evidence="2" id="KW-0472">Membrane</keyword>
<organism evidence="4 5">
    <name type="scientific">Candidatus Gottesmanbacteria bacterium GW2011_GWB1_43_11</name>
    <dbReference type="NCBI Taxonomy" id="1618446"/>
    <lineage>
        <taxon>Bacteria</taxon>
        <taxon>Candidatus Gottesmaniibacteriota</taxon>
    </lineage>
</organism>
<dbReference type="Pfam" id="PF00932">
    <property type="entry name" value="LTD"/>
    <property type="match status" value="1"/>
</dbReference>
<dbReference type="PROSITE" id="PS51841">
    <property type="entry name" value="LTD"/>
    <property type="match status" value="1"/>
</dbReference>